<feature type="chain" id="PRO_5043864869" description="Apple domain-containing protein" evidence="1">
    <location>
        <begin position="26"/>
        <end position="122"/>
    </location>
</feature>
<dbReference type="Proteomes" id="UP000762676">
    <property type="component" value="Unassembled WGS sequence"/>
</dbReference>
<sequence length="122" mass="13931">MYRHAKSKFLTPWLFLYLYAIGGHCLQLQRQAYLRKTTGQDCQTEQIGQPWTSATPTACFLQCRDRYEDACQSIVYNAGTKTCTPGAVAYRSVHLWISSIPEPESDDVIYVVERCHAAVRHV</sequence>
<evidence type="ECO:0008006" key="4">
    <source>
        <dbReference type="Google" id="ProtNLM"/>
    </source>
</evidence>
<organism evidence="2 3">
    <name type="scientific">Elysia marginata</name>
    <dbReference type="NCBI Taxonomy" id="1093978"/>
    <lineage>
        <taxon>Eukaryota</taxon>
        <taxon>Metazoa</taxon>
        <taxon>Spiralia</taxon>
        <taxon>Lophotrochozoa</taxon>
        <taxon>Mollusca</taxon>
        <taxon>Gastropoda</taxon>
        <taxon>Heterobranchia</taxon>
        <taxon>Euthyneura</taxon>
        <taxon>Panpulmonata</taxon>
        <taxon>Sacoglossa</taxon>
        <taxon>Placobranchoidea</taxon>
        <taxon>Plakobranchidae</taxon>
        <taxon>Elysia</taxon>
    </lineage>
</organism>
<keyword evidence="1" id="KW-0732">Signal</keyword>
<keyword evidence="3" id="KW-1185">Reference proteome</keyword>
<name>A0AAV4FHG4_9GAST</name>
<dbReference type="EMBL" id="BMAT01007857">
    <property type="protein sequence ID" value="GFR72848.1"/>
    <property type="molecule type" value="Genomic_DNA"/>
</dbReference>
<accession>A0AAV4FHG4</accession>
<gene>
    <name evidence="2" type="ORF">ElyMa_003851700</name>
</gene>
<dbReference type="AlphaFoldDB" id="A0AAV4FHG4"/>
<evidence type="ECO:0000313" key="3">
    <source>
        <dbReference type="Proteomes" id="UP000762676"/>
    </source>
</evidence>
<proteinExistence type="predicted"/>
<comment type="caution">
    <text evidence="2">The sequence shown here is derived from an EMBL/GenBank/DDBJ whole genome shotgun (WGS) entry which is preliminary data.</text>
</comment>
<evidence type="ECO:0000256" key="1">
    <source>
        <dbReference type="SAM" id="SignalP"/>
    </source>
</evidence>
<evidence type="ECO:0000313" key="2">
    <source>
        <dbReference type="EMBL" id="GFR72848.1"/>
    </source>
</evidence>
<feature type="signal peptide" evidence="1">
    <location>
        <begin position="1"/>
        <end position="25"/>
    </location>
</feature>
<protein>
    <recommendedName>
        <fullName evidence="4">Apple domain-containing protein</fullName>
    </recommendedName>
</protein>
<reference evidence="2 3" key="1">
    <citation type="journal article" date="2021" name="Elife">
        <title>Chloroplast acquisition without the gene transfer in kleptoplastic sea slugs, Plakobranchus ocellatus.</title>
        <authorList>
            <person name="Maeda T."/>
            <person name="Takahashi S."/>
            <person name="Yoshida T."/>
            <person name="Shimamura S."/>
            <person name="Takaki Y."/>
            <person name="Nagai Y."/>
            <person name="Toyoda A."/>
            <person name="Suzuki Y."/>
            <person name="Arimoto A."/>
            <person name="Ishii H."/>
            <person name="Satoh N."/>
            <person name="Nishiyama T."/>
            <person name="Hasebe M."/>
            <person name="Maruyama T."/>
            <person name="Minagawa J."/>
            <person name="Obokata J."/>
            <person name="Shigenobu S."/>
        </authorList>
    </citation>
    <scope>NUCLEOTIDE SEQUENCE [LARGE SCALE GENOMIC DNA]</scope>
</reference>